<dbReference type="EMBL" id="SZYD01000001">
    <property type="protein sequence ID" value="KAD7477759.1"/>
    <property type="molecule type" value="Genomic_DNA"/>
</dbReference>
<accession>A0A5N6PZG2</accession>
<dbReference type="Proteomes" id="UP000326396">
    <property type="component" value="Linkage Group LG1"/>
</dbReference>
<dbReference type="Pfam" id="PF14299">
    <property type="entry name" value="PP2"/>
    <property type="match status" value="1"/>
</dbReference>
<keyword evidence="2" id="KW-1185">Reference proteome</keyword>
<evidence type="ECO:0000313" key="2">
    <source>
        <dbReference type="Proteomes" id="UP000326396"/>
    </source>
</evidence>
<name>A0A5N6PZG2_9ASTR</name>
<dbReference type="PANTHER" id="PTHR32278">
    <property type="entry name" value="F-BOX DOMAIN-CONTAINING PROTEIN"/>
    <property type="match status" value="1"/>
</dbReference>
<proteinExistence type="predicted"/>
<dbReference type="InterPro" id="IPR025886">
    <property type="entry name" value="PP2-like"/>
</dbReference>
<protein>
    <recommendedName>
        <fullName evidence="3">Phloem protein 2-like protein</fullName>
    </recommendedName>
</protein>
<evidence type="ECO:0000313" key="1">
    <source>
        <dbReference type="EMBL" id="KAD7477759.1"/>
    </source>
</evidence>
<evidence type="ECO:0008006" key="3">
    <source>
        <dbReference type="Google" id="ProtNLM"/>
    </source>
</evidence>
<sequence length="329" mass="38667">MNPKIKSPYVALKYHLLGNTQSFVVSLANEREDGWLMAELYVLTIESRNVDLEIIFECSRNHFSSVLVVEGIEFRPMEKVEDEVLEDEKVDMQPNLDLDTFWEQKLPLDYEEILEWLKDEVKWTTKKELYFLLCEGFPINNGQEWFYLSKDGKKCGMLPARTTLQNDKWRWLSIPETRFGEAVVLNDERFAIVSEIKSQLLSPQTRYACYLVYQLPENHHVSDVPIVLVMDKTLSTYVWDLTDFWFIHLLGPQTPVISGEDDANNRKQYRGRNMKGLPQARKDGWMEVKIWEFQTGFVTLTRFMSLELTVFDHMFLKGLIVQGIEFKPL</sequence>
<organism evidence="1 2">
    <name type="scientific">Mikania micrantha</name>
    <name type="common">bitter vine</name>
    <dbReference type="NCBI Taxonomy" id="192012"/>
    <lineage>
        <taxon>Eukaryota</taxon>
        <taxon>Viridiplantae</taxon>
        <taxon>Streptophyta</taxon>
        <taxon>Embryophyta</taxon>
        <taxon>Tracheophyta</taxon>
        <taxon>Spermatophyta</taxon>
        <taxon>Magnoliopsida</taxon>
        <taxon>eudicotyledons</taxon>
        <taxon>Gunneridae</taxon>
        <taxon>Pentapetalae</taxon>
        <taxon>asterids</taxon>
        <taxon>campanulids</taxon>
        <taxon>Asterales</taxon>
        <taxon>Asteraceae</taxon>
        <taxon>Asteroideae</taxon>
        <taxon>Heliantheae alliance</taxon>
        <taxon>Eupatorieae</taxon>
        <taxon>Mikania</taxon>
    </lineage>
</organism>
<comment type="caution">
    <text evidence="1">The sequence shown here is derived from an EMBL/GenBank/DDBJ whole genome shotgun (WGS) entry which is preliminary data.</text>
</comment>
<gene>
    <name evidence="1" type="ORF">E3N88_00895</name>
</gene>
<reference evidence="1 2" key="1">
    <citation type="submission" date="2019-05" db="EMBL/GenBank/DDBJ databases">
        <title>Mikania micrantha, genome provides insights into the molecular mechanism of rapid growth.</title>
        <authorList>
            <person name="Liu B."/>
        </authorList>
    </citation>
    <scope>NUCLEOTIDE SEQUENCE [LARGE SCALE GENOMIC DNA]</scope>
    <source>
        <strain evidence="1">NLD-2019</strain>
        <tissue evidence="1">Leaf</tissue>
    </source>
</reference>
<dbReference type="OrthoDB" id="1726131at2759"/>
<dbReference type="PANTHER" id="PTHR32278:SF135">
    <property type="entry name" value="F-BOX PROTEIN PP2-B12"/>
    <property type="match status" value="1"/>
</dbReference>
<dbReference type="AlphaFoldDB" id="A0A5N6PZG2"/>